<dbReference type="Proteomes" id="UP000800040">
    <property type="component" value="Unassembled WGS sequence"/>
</dbReference>
<dbReference type="InterPro" id="IPR036259">
    <property type="entry name" value="MFS_trans_sf"/>
</dbReference>
<feature type="transmembrane region" description="Helical" evidence="7">
    <location>
        <begin position="352"/>
        <end position="371"/>
    </location>
</feature>
<feature type="compositionally biased region" description="Acidic residues" evidence="6">
    <location>
        <begin position="84"/>
        <end position="95"/>
    </location>
</feature>
<dbReference type="Pfam" id="PF07690">
    <property type="entry name" value="MFS_1"/>
    <property type="match status" value="1"/>
</dbReference>
<feature type="transmembrane region" description="Helical" evidence="7">
    <location>
        <begin position="120"/>
        <end position="141"/>
    </location>
</feature>
<feature type="transmembrane region" description="Helical" evidence="7">
    <location>
        <begin position="430"/>
        <end position="451"/>
    </location>
</feature>
<feature type="transmembrane region" description="Helical" evidence="7">
    <location>
        <begin position="457"/>
        <end position="476"/>
    </location>
</feature>
<feature type="transmembrane region" description="Helical" evidence="7">
    <location>
        <begin position="161"/>
        <end position="180"/>
    </location>
</feature>
<feature type="compositionally biased region" description="Low complexity" evidence="6">
    <location>
        <begin position="73"/>
        <end position="83"/>
    </location>
</feature>
<sequence>MTPPTPPGLYRHPTRSEIIDLAAAEGHDADIPTNMGSIHQVPSHTSASPRNVQKDTPTAIEKDIEKTAGSGTGSISTTSTAAIADEEDAEPEPDPDPNIIDFDGPDDPENPLNWPATKKWGMVSLISAITFLTPLASSQFAPGVPQVMRDFDSTSDLLEGFMVSVYVLGFAFGPLIIAPLSEMYGRLPLYHSCNFLFIVFTVAAAVASSMGQFVVFRFLMGCFGGAPMVLGGGTIADLIPREQRGTAMAVWMMGPTVGPCVGPIIGGFLTVAKGWRWNFWFVAIVAGAFFLASLVLMSETSAIIILQRKVNRLRTSTGNKNLVSKLDTGLTPSQLFTYSIVRPAKMLFQSTICFAISLYIAVTYSYLYILFTTFTAVFTSQYHWHGGITGLSFLGLGIGSLIGQFTYIRYGNQVVHRHIRAGDFRPEHRLYMMCIGGFFIPMGLFVYGWSVHFQTHFMVPMVATGVIGFGLLMTFMPATTYLVDVFTVHAASAMAASTVLRSLAAAFIPLSSQTMYARLGYGWGNSMLGFIATLLVPIPFLFIRYGQGIRARSRVKL</sequence>
<dbReference type="GO" id="GO:0016020">
    <property type="term" value="C:membrane"/>
    <property type="evidence" value="ECO:0007669"/>
    <property type="project" value="UniProtKB-SubCell"/>
</dbReference>
<dbReference type="OrthoDB" id="5296287at2759"/>
<proteinExistence type="inferred from homology"/>
<dbReference type="EMBL" id="ML975288">
    <property type="protein sequence ID" value="KAF1835385.1"/>
    <property type="molecule type" value="Genomic_DNA"/>
</dbReference>
<feature type="compositionally biased region" description="Polar residues" evidence="6">
    <location>
        <begin position="34"/>
        <end position="56"/>
    </location>
</feature>
<dbReference type="CDD" id="cd17323">
    <property type="entry name" value="MFS_Tpo1_MDR_like"/>
    <property type="match status" value="1"/>
</dbReference>
<evidence type="ECO:0000313" key="9">
    <source>
        <dbReference type="EMBL" id="KAF1835385.1"/>
    </source>
</evidence>
<accession>A0A6A5KBR2</accession>
<evidence type="ECO:0000256" key="4">
    <source>
        <dbReference type="ARBA" id="ARBA00022989"/>
    </source>
</evidence>
<evidence type="ECO:0000256" key="3">
    <source>
        <dbReference type="ARBA" id="ARBA00022692"/>
    </source>
</evidence>
<name>A0A6A5KBR2_9PLEO</name>
<comment type="subcellular location">
    <subcellularLocation>
        <location evidence="1">Membrane</location>
        <topology evidence="1">Multi-pass membrane protein</topology>
    </subcellularLocation>
</comment>
<evidence type="ECO:0000256" key="2">
    <source>
        <dbReference type="ARBA" id="ARBA00008335"/>
    </source>
</evidence>
<evidence type="ECO:0000256" key="5">
    <source>
        <dbReference type="ARBA" id="ARBA00023136"/>
    </source>
</evidence>
<reference evidence="9" key="1">
    <citation type="submission" date="2020-01" db="EMBL/GenBank/DDBJ databases">
        <authorList>
            <consortium name="DOE Joint Genome Institute"/>
            <person name="Haridas S."/>
            <person name="Albert R."/>
            <person name="Binder M."/>
            <person name="Bloem J."/>
            <person name="Labutti K."/>
            <person name="Salamov A."/>
            <person name="Andreopoulos B."/>
            <person name="Baker S.E."/>
            <person name="Barry K."/>
            <person name="Bills G."/>
            <person name="Bluhm B.H."/>
            <person name="Cannon C."/>
            <person name="Castanera R."/>
            <person name="Culley D.E."/>
            <person name="Daum C."/>
            <person name="Ezra D."/>
            <person name="Gonzalez J.B."/>
            <person name="Henrissat B."/>
            <person name="Kuo A."/>
            <person name="Liang C."/>
            <person name="Lipzen A."/>
            <person name="Lutzoni F."/>
            <person name="Magnuson J."/>
            <person name="Mondo S."/>
            <person name="Nolan M."/>
            <person name="Ohm R."/>
            <person name="Pangilinan J."/>
            <person name="Park H.-J."/>
            <person name="Ramirez L."/>
            <person name="Alfaro M."/>
            <person name="Sun H."/>
            <person name="Tritt A."/>
            <person name="Yoshinaga Y."/>
            <person name="Zwiers L.-H."/>
            <person name="Turgeon B.G."/>
            <person name="Goodwin S.B."/>
            <person name="Spatafora J.W."/>
            <person name="Crous P.W."/>
            <person name="Grigoriev I.V."/>
        </authorList>
    </citation>
    <scope>NUCLEOTIDE SEQUENCE</scope>
    <source>
        <strain evidence="9">P77</strain>
    </source>
</reference>
<keyword evidence="10" id="KW-1185">Reference proteome</keyword>
<feature type="transmembrane region" description="Helical" evidence="7">
    <location>
        <begin position="214"/>
        <end position="236"/>
    </location>
</feature>
<dbReference type="InterPro" id="IPR020846">
    <property type="entry name" value="MFS_dom"/>
</dbReference>
<dbReference type="PANTHER" id="PTHR23502">
    <property type="entry name" value="MAJOR FACILITATOR SUPERFAMILY"/>
    <property type="match status" value="1"/>
</dbReference>
<feature type="transmembrane region" description="Helical" evidence="7">
    <location>
        <begin position="277"/>
        <end position="306"/>
    </location>
</feature>
<dbReference type="InterPro" id="IPR011701">
    <property type="entry name" value="MFS"/>
</dbReference>
<evidence type="ECO:0000256" key="7">
    <source>
        <dbReference type="SAM" id="Phobius"/>
    </source>
</evidence>
<feature type="transmembrane region" description="Helical" evidence="7">
    <location>
        <begin position="391"/>
        <end position="410"/>
    </location>
</feature>
<comment type="similarity">
    <text evidence="2">Belongs to the major facilitator superfamily.</text>
</comment>
<dbReference type="FunFam" id="1.20.1250.20:FF:000011">
    <property type="entry name" value="MFS multidrug transporter, putative"/>
    <property type="match status" value="1"/>
</dbReference>
<keyword evidence="3 7" id="KW-0812">Transmembrane</keyword>
<feature type="region of interest" description="Disordered" evidence="6">
    <location>
        <begin position="25"/>
        <end position="112"/>
    </location>
</feature>
<dbReference type="PROSITE" id="PS50850">
    <property type="entry name" value="MFS"/>
    <property type="match status" value="1"/>
</dbReference>
<dbReference type="PANTHER" id="PTHR23502:SF68">
    <property type="entry name" value="MULTIDRUG TRANSPORTER, PUTATIVE (AFU_ORTHOLOGUE AFUA_3G01120)-RELATED"/>
    <property type="match status" value="1"/>
</dbReference>
<dbReference type="GO" id="GO:0022857">
    <property type="term" value="F:transmembrane transporter activity"/>
    <property type="evidence" value="ECO:0007669"/>
    <property type="project" value="InterPro"/>
</dbReference>
<evidence type="ECO:0000259" key="8">
    <source>
        <dbReference type="PROSITE" id="PS50850"/>
    </source>
</evidence>
<feature type="domain" description="Major facilitator superfamily (MFS) profile" evidence="8">
    <location>
        <begin position="122"/>
        <end position="549"/>
    </location>
</feature>
<feature type="transmembrane region" description="Helical" evidence="7">
    <location>
        <begin position="488"/>
        <end position="508"/>
    </location>
</feature>
<dbReference type="Gene3D" id="1.20.1250.20">
    <property type="entry name" value="MFS general substrate transporter like domains"/>
    <property type="match status" value="1"/>
</dbReference>
<keyword evidence="5 7" id="KW-0472">Membrane</keyword>
<protein>
    <submittedName>
        <fullName evidence="9">MFS general substrate transporter</fullName>
    </submittedName>
</protein>
<organism evidence="9 10">
    <name type="scientific">Decorospora gaudefroyi</name>
    <dbReference type="NCBI Taxonomy" id="184978"/>
    <lineage>
        <taxon>Eukaryota</taxon>
        <taxon>Fungi</taxon>
        <taxon>Dikarya</taxon>
        <taxon>Ascomycota</taxon>
        <taxon>Pezizomycotina</taxon>
        <taxon>Dothideomycetes</taxon>
        <taxon>Pleosporomycetidae</taxon>
        <taxon>Pleosporales</taxon>
        <taxon>Pleosporineae</taxon>
        <taxon>Pleosporaceae</taxon>
        <taxon>Decorospora</taxon>
    </lineage>
</organism>
<dbReference type="SUPFAM" id="SSF103473">
    <property type="entry name" value="MFS general substrate transporter"/>
    <property type="match status" value="1"/>
</dbReference>
<feature type="transmembrane region" description="Helical" evidence="7">
    <location>
        <begin position="187"/>
        <end position="208"/>
    </location>
</feature>
<evidence type="ECO:0000256" key="6">
    <source>
        <dbReference type="SAM" id="MobiDB-lite"/>
    </source>
</evidence>
<gene>
    <name evidence="9" type="ORF">BDW02DRAFT_568120</name>
</gene>
<dbReference type="AlphaFoldDB" id="A0A6A5KBR2"/>
<keyword evidence="4 7" id="KW-1133">Transmembrane helix</keyword>
<feature type="transmembrane region" description="Helical" evidence="7">
    <location>
        <begin position="528"/>
        <end position="546"/>
    </location>
</feature>
<evidence type="ECO:0000256" key="1">
    <source>
        <dbReference type="ARBA" id="ARBA00004141"/>
    </source>
</evidence>
<feature type="transmembrane region" description="Helical" evidence="7">
    <location>
        <begin position="248"/>
        <end position="271"/>
    </location>
</feature>
<evidence type="ECO:0000313" key="10">
    <source>
        <dbReference type="Proteomes" id="UP000800040"/>
    </source>
</evidence>